<name>A0A5Q0THF6_9VIBR</name>
<dbReference type="EMBL" id="CP045700">
    <property type="protein sequence ID" value="QGA66602.1"/>
    <property type="molecule type" value="Genomic_DNA"/>
</dbReference>
<reference evidence="1 2" key="1">
    <citation type="submission" date="2019-10" db="EMBL/GenBank/DDBJ databases">
        <title>Vibrio sp. nov., isolated from Coralline algae surface.</title>
        <authorList>
            <person name="Geng Y."/>
            <person name="Zhang X."/>
        </authorList>
    </citation>
    <scope>NUCLEOTIDE SEQUENCE [LARGE SCALE GENOMIC DNA]</scope>
    <source>
        <strain evidence="1 2">SM1977</strain>
    </source>
</reference>
<organism evidence="1 2">
    <name type="scientific">Vibrio algicola</name>
    <dbReference type="NCBI Taxonomy" id="2662262"/>
    <lineage>
        <taxon>Bacteria</taxon>
        <taxon>Pseudomonadati</taxon>
        <taxon>Pseudomonadota</taxon>
        <taxon>Gammaproteobacteria</taxon>
        <taxon>Vibrionales</taxon>
        <taxon>Vibrionaceae</taxon>
        <taxon>Vibrio</taxon>
    </lineage>
</organism>
<keyword evidence="2" id="KW-1185">Reference proteome</keyword>
<accession>A0A5Q0THF6</accession>
<proteinExistence type="predicted"/>
<dbReference type="AlphaFoldDB" id="A0A5Q0THF6"/>
<dbReference type="Proteomes" id="UP000348942">
    <property type="component" value="Chromosome 2"/>
</dbReference>
<gene>
    <name evidence="1" type="ORF">GFB47_14405</name>
</gene>
<dbReference type="RefSeq" id="WP_153448735.1">
    <property type="nucleotide sequence ID" value="NZ_CP045700.1"/>
</dbReference>
<protein>
    <recommendedName>
        <fullName evidence="3">Phage protein</fullName>
    </recommendedName>
</protein>
<evidence type="ECO:0008006" key="3">
    <source>
        <dbReference type="Google" id="ProtNLM"/>
    </source>
</evidence>
<sequence>MSDGIHLTDYHNAVIDWITQNVDWLQAVQYYPEIQTELPAPCAFFGVEDWEMSESQPMNGMLAVDLNCKLMVVFGVIDPAYQLEVRNAAMALCIKLQDQRFGLPIEPVVLQGAEPDDFQPELDDYAVWSIRFMQTIEVGEDFYKPEGIIPTTVMVGYSPDIGTKNEDKYEQVVPSGLNTDN</sequence>
<evidence type="ECO:0000313" key="1">
    <source>
        <dbReference type="EMBL" id="QGA66602.1"/>
    </source>
</evidence>
<evidence type="ECO:0000313" key="2">
    <source>
        <dbReference type="Proteomes" id="UP000348942"/>
    </source>
</evidence>